<name>A0ACC2KK78_PERAE</name>
<keyword evidence="2" id="KW-1185">Reference proteome</keyword>
<dbReference type="EMBL" id="CM056817">
    <property type="protein sequence ID" value="KAJ8621503.1"/>
    <property type="molecule type" value="Genomic_DNA"/>
</dbReference>
<accession>A0ACC2KK78</accession>
<evidence type="ECO:0000313" key="2">
    <source>
        <dbReference type="Proteomes" id="UP001234297"/>
    </source>
</evidence>
<evidence type="ECO:0000313" key="1">
    <source>
        <dbReference type="EMBL" id="KAJ8621503.1"/>
    </source>
</evidence>
<sequence>MRSFVSSVSRRVIIDYISSPERGFLKSIAARFLKSRTKLIFRFLGTDNPEPSTNQTKTCNHLHNGASGIYAGSTDLAYQQAVSDGVDIIDCSVQMTSDGVPICLNSVDLVDGTIVVQSPFNTRLSSIPEIHGGASGIFTYNLTWSEIKSLNLPLEEQCLLLAEPRSGFICFDSKVQELPSSFPGFVSPKSEKGSHPSCLVSPITAFAASPFTQEIQRGRFAVVFCSVTELKARKEKKEPTLGCSLG</sequence>
<gene>
    <name evidence="1" type="ORF">MRB53_030032</name>
</gene>
<comment type="caution">
    <text evidence="1">The sequence shown here is derived from an EMBL/GenBank/DDBJ whole genome shotgun (WGS) entry which is preliminary data.</text>
</comment>
<organism evidence="1 2">
    <name type="scientific">Persea americana</name>
    <name type="common">Avocado</name>
    <dbReference type="NCBI Taxonomy" id="3435"/>
    <lineage>
        <taxon>Eukaryota</taxon>
        <taxon>Viridiplantae</taxon>
        <taxon>Streptophyta</taxon>
        <taxon>Embryophyta</taxon>
        <taxon>Tracheophyta</taxon>
        <taxon>Spermatophyta</taxon>
        <taxon>Magnoliopsida</taxon>
        <taxon>Magnoliidae</taxon>
        <taxon>Laurales</taxon>
        <taxon>Lauraceae</taxon>
        <taxon>Persea</taxon>
    </lineage>
</organism>
<reference evidence="1 2" key="1">
    <citation type="journal article" date="2022" name="Hortic Res">
        <title>A haplotype resolved chromosomal level avocado genome allows analysis of novel avocado genes.</title>
        <authorList>
            <person name="Nath O."/>
            <person name="Fletcher S.J."/>
            <person name="Hayward A."/>
            <person name="Shaw L.M."/>
            <person name="Masouleh A.K."/>
            <person name="Furtado A."/>
            <person name="Henry R.J."/>
            <person name="Mitter N."/>
        </authorList>
    </citation>
    <scope>NUCLEOTIDE SEQUENCE [LARGE SCALE GENOMIC DNA]</scope>
    <source>
        <strain evidence="2">cv. Hass</strain>
    </source>
</reference>
<dbReference type="Proteomes" id="UP001234297">
    <property type="component" value="Chromosome 9"/>
</dbReference>
<protein>
    <submittedName>
        <fullName evidence="1">Uncharacterized protein</fullName>
    </submittedName>
</protein>
<proteinExistence type="predicted"/>